<accession>A0AAV5QSF6</accession>
<dbReference type="InterPro" id="IPR018306">
    <property type="entry name" value="Phage_T5_Orf172_DNA-bd"/>
</dbReference>
<evidence type="ECO:0000259" key="2">
    <source>
        <dbReference type="PROSITE" id="PS50157"/>
    </source>
</evidence>
<dbReference type="EMBL" id="BTFZ01000012">
    <property type="protein sequence ID" value="GMM37515.1"/>
    <property type="molecule type" value="Genomic_DNA"/>
</dbReference>
<keyword evidence="1" id="KW-0863">Zinc-finger</keyword>
<dbReference type="GO" id="GO:0008270">
    <property type="term" value="F:zinc ion binding"/>
    <property type="evidence" value="ECO:0007669"/>
    <property type="project" value="UniProtKB-KW"/>
</dbReference>
<feature type="domain" description="C2H2-type" evidence="2">
    <location>
        <begin position="138"/>
        <end position="167"/>
    </location>
</feature>
<dbReference type="Proteomes" id="UP001360560">
    <property type="component" value="Unassembled WGS sequence"/>
</dbReference>
<keyword evidence="1" id="KW-0862">Zinc</keyword>
<reference evidence="3 4" key="1">
    <citation type="journal article" date="2023" name="Elife">
        <title>Identification of key yeast species and microbe-microbe interactions impacting larval growth of Drosophila in the wild.</title>
        <authorList>
            <person name="Mure A."/>
            <person name="Sugiura Y."/>
            <person name="Maeda R."/>
            <person name="Honda K."/>
            <person name="Sakurai N."/>
            <person name="Takahashi Y."/>
            <person name="Watada M."/>
            <person name="Katoh T."/>
            <person name="Gotoh A."/>
            <person name="Gotoh Y."/>
            <person name="Taniguchi I."/>
            <person name="Nakamura K."/>
            <person name="Hayashi T."/>
            <person name="Katayama T."/>
            <person name="Uemura T."/>
            <person name="Hattori Y."/>
        </authorList>
    </citation>
    <scope>NUCLEOTIDE SEQUENCE [LARGE SCALE GENOMIC DNA]</scope>
    <source>
        <strain evidence="3 4">SC-9</strain>
    </source>
</reference>
<evidence type="ECO:0000313" key="3">
    <source>
        <dbReference type="EMBL" id="GMM37515.1"/>
    </source>
</evidence>
<gene>
    <name evidence="3" type="ORF">DASC09_048400</name>
</gene>
<proteinExistence type="predicted"/>
<dbReference type="Pfam" id="PF10544">
    <property type="entry name" value="T5orf172"/>
    <property type="match status" value="1"/>
</dbReference>
<dbReference type="InterPro" id="IPR053006">
    <property type="entry name" value="Meiosis_regulatory"/>
</dbReference>
<dbReference type="AlphaFoldDB" id="A0AAV5QSF6"/>
<comment type="caution">
    <text evidence="3">The sequence shown here is derived from an EMBL/GenBank/DDBJ whole genome shotgun (WGS) entry which is preliminary data.</text>
</comment>
<dbReference type="InterPro" id="IPR013087">
    <property type="entry name" value="Znf_C2H2_type"/>
</dbReference>
<protein>
    <recommendedName>
        <fullName evidence="2">C2H2-type domain-containing protein</fullName>
    </recommendedName>
</protein>
<dbReference type="GeneID" id="90075490"/>
<keyword evidence="4" id="KW-1185">Reference proteome</keyword>
<dbReference type="PANTHER" id="PTHR28094:SF1">
    <property type="entry name" value="MEIOTICALLY UP-REGULATED GENE 113 PROTEIN"/>
    <property type="match status" value="1"/>
</dbReference>
<keyword evidence="1" id="KW-0479">Metal-binding</keyword>
<dbReference type="SMART" id="SM00974">
    <property type="entry name" value="T5orf172"/>
    <property type="match status" value="1"/>
</dbReference>
<dbReference type="RefSeq" id="XP_064854511.1">
    <property type="nucleotide sequence ID" value="XM_064998439.1"/>
</dbReference>
<name>A0AAV5QSF6_9ASCO</name>
<evidence type="ECO:0000256" key="1">
    <source>
        <dbReference type="PROSITE-ProRule" id="PRU00042"/>
    </source>
</evidence>
<sequence>MMKKNQNNNAGSIYMYTLSDLLVHDSKGDEFLKIRALGQESSSPELMSFDSKKFILVKIGRTVQPVAKRIQQWQRQCNKNITLISPDIVKKASPSSLWALFSKLTIEDPYYSTNKLSFNPNRFLPNIRGHGMINKTTFKCFNECDNSFHCRNNLSRIEKEIHNQLRDKFGAFGMECDNCSLKKSKVYDSNGGDIIVSKPVTHREWFRIPKQRLNEVFLQIESICHNMESQIWENKSMKMTLVPLANSSLPL</sequence>
<dbReference type="PROSITE" id="PS50157">
    <property type="entry name" value="ZINC_FINGER_C2H2_2"/>
    <property type="match status" value="1"/>
</dbReference>
<organism evidence="3 4">
    <name type="scientific">Saccharomycopsis crataegensis</name>
    <dbReference type="NCBI Taxonomy" id="43959"/>
    <lineage>
        <taxon>Eukaryota</taxon>
        <taxon>Fungi</taxon>
        <taxon>Dikarya</taxon>
        <taxon>Ascomycota</taxon>
        <taxon>Saccharomycotina</taxon>
        <taxon>Saccharomycetes</taxon>
        <taxon>Saccharomycopsidaceae</taxon>
        <taxon>Saccharomycopsis</taxon>
    </lineage>
</organism>
<dbReference type="PANTHER" id="PTHR28094">
    <property type="entry name" value="MEIOTICALLY UP-REGULATED GENE 113 PROTEIN"/>
    <property type="match status" value="1"/>
</dbReference>
<evidence type="ECO:0000313" key="4">
    <source>
        <dbReference type="Proteomes" id="UP001360560"/>
    </source>
</evidence>